<evidence type="ECO:0000313" key="1">
    <source>
        <dbReference type="EMBL" id="QBK92124.1"/>
    </source>
</evidence>
<dbReference type="EMBL" id="MK500568">
    <property type="protein sequence ID" value="QBK92124.1"/>
    <property type="molecule type" value="Genomic_DNA"/>
</dbReference>
<organism evidence="1">
    <name type="scientific">Pithovirus LCPAC304</name>
    <dbReference type="NCBI Taxonomy" id="2506594"/>
    <lineage>
        <taxon>Viruses</taxon>
        <taxon>Pithoviruses</taxon>
    </lineage>
</organism>
<proteinExistence type="predicted"/>
<reference evidence="1" key="1">
    <citation type="journal article" date="2019" name="MBio">
        <title>Virus Genomes from Deep Sea Sediments Expand the Ocean Megavirome and Support Independent Origins of Viral Gigantism.</title>
        <authorList>
            <person name="Backstrom D."/>
            <person name="Yutin N."/>
            <person name="Jorgensen S.L."/>
            <person name="Dharamshi J."/>
            <person name="Homa F."/>
            <person name="Zaremba-Niedwiedzka K."/>
            <person name="Spang A."/>
            <person name="Wolf Y.I."/>
            <person name="Koonin E.V."/>
            <person name="Ettema T.J."/>
        </authorList>
    </citation>
    <scope>NUCLEOTIDE SEQUENCE</scope>
</reference>
<protein>
    <submittedName>
        <fullName evidence="1">Uncharacterized protein</fullName>
    </submittedName>
</protein>
<name>A0A481Z8B6_9VIRU</name>
<gene>
    <name evidence="1" type="ORF">LCPAC304_04710</name>
</gene>
<accession>A0A481Z8B6</accession>
<sequence>MSVPFDPMEECTITSSDLGTMPRIVDCTMDKDHNVILTKQWPPIYYDSEHGRYPPLSFDSEEKVSEIMWTVDEETKTITLKTKTVF</sequence>